<proteinExistence type="predicted"/>
<accession>A0A7C2NZM7</accession>
<comment type="caution">
    <text evidence="1">The sequence shown here is derived from an EMBL/GenBank/DDBJ whole genome shotgun (WGS) entry which is preliminary data.</text>
</comment>
<dbReference type="AlphaFoldDB" id="A0A7C2NZM7"/>
<reference evidence="1" key="1">
    <citation type="journal article" date="2020" name="mSystems">
        <title>Genome- and Community-Level Interaction Insights into Carbon Utilization and Element Cycling Functions of Hydrothermarchaeota in Hydrothermal Sediment.</title>
        <authorList>
            <person name="Zhou Z."/>
            <person name="Liu Y."/>
            <person name="Xu W."/>
            <person name="Pan J."/>
            <person name="Luo Z.H."/>
            <person name="Li M."/>
        </authorList>
    </citation>
    <scope>NUCLEOTIDE SEQUENCE [LARGE SCALE GENOMIC DNA]</scope>
    <source>
        <strain evidence="1">SpSt-34</strain>
    </source>
</reference>
<dbReference type="EMBL" id="DSOL01000003">
    <property type="protein sequence ID" value="HEN27093.1"/>
    <property type="molecule type" value="Genomic_DNA"/>
</dbReference>
<name>A0A7C2NZM7_UNCW3</name>
<sequence>MLYVISLLVFLYSESFLNSLLAFKNFDLEKGDSLLNVAFFEADNFLKNDILLIKEILARYRSKEEIKTIAKYYLRYYFGDSLKDASLDRLKEAKSDLTNYLKLLDCLLEEGKSFRTCKNFIDTMSDTLLIFHSSILMFKKFHRTQLTECLELLNDLIRKYPQTPYSEIASGYLGTIKFR</sequence>
<gene>
    <name evidence="1" type="ORF">ENQ77_00145</name>
</gene>
<organism evidence="1">
    <name type="scientific">candidate division WOR-3 bacterium</name>
    <dbReference type="NCBI Taxonomy" id="2052148"/>
    <lineage>
        <taxon>Bacteria</taxon>
        <taxon>Bacteria division WOR-3</taxon>
    </lineage>
</organism>
<evidence type="ECO:0000313" key="1">
    <source>
        <dbReference type="EMBL" id="HEN27093.1"/>
    </source>
</evidence>
<protein>
    <submittedName>
        <fullName evidence="1">Uncharacterized protein</fullName>
    </submittedName>
</protein>